<feature type="chain" id="PRO_5003260051" evidence="5">
    <location>
        <begin position="19"/>
        <end position="422"/>
    </location>
</feature>
<accession>F0S8K3</accession>
<organism evidence="6 7">
    <name type="scientific">Pseudopedobacter saltans (strain ATCC 51119 / DSM 12145 / JCM 21818 / CCUG 39354 / LMG 10337 / NBRC 100064 / NCIMB 13643)</name>
    <name type="common">Pedobacter saltans</name>
    <dbReference type="NCBI Taxonomy" id="762903"/>
    <lineage>
        <taxon>Bacteria</taxon>
        <taxon>Pseudomonadati</taxon>
        <taxon>Bacteroidota</taxon>
        <taxon>Sphingobacteriia</taxon>
        <taxon>Sphingobacteriales</taxon>
        <taxon>Sphingobacteriaceae</taxon>
        <taxon>Pseudopedobacter</taxon>
    </lineage>
</organism>
<dbReference type="eggNOG" id="COG1331">
    <property type="taxonomic scope" value="Bacteria"/>
</dbReference>
<evidence type="ECO:0000256" key="3">
    <source>
        <dbReference type="PIRSR" id="PIRSR610905-1"/>
    </source>
</evidence>
<evidence type="ECO:0000313" key="7">
    <source>
        <dbReference type="Proteomes" id="UP000000310"/>
    </source>
</evidence>
<feature type="binding site" evidence="4">
    <location>
        <position position="264"/>
    </location>
    <ligand>
        <name>substrate</name>
    </ligand>
</feature>
<dbReference type="KEGG" id="psn:Pedsa_0711"/>
<dbReference type="InterPro" id="IPR008928">
    <property type="entry name" value="6-hairpin_glycosidase_sf"/>
</dbReference>
<dbReference type="PANTHER" id="PTHR36845">
    <property type="entry name" value="HYDROLASE, PUTATIVE (AFU_ORTHOLOGUE AFUA_7G05090)-RELATED"/>
    <property type="match status" value="1"/>
</dbReference>
<comment type="similarity">
    <text evidence="2">Belongs to the glycosyl hydrolase 88 family.</text>
</comment>
<dbReference type="GO" id="GO:0000272">
    <property type="term" value="P:polysaccharide catabolic process"/>
    <property type="evidence" value="ECO:0007669"/>
    <property type="project" value="TreeGrafter"/>
</dbReference>
<gene>
    <name evidence="6" type="ordered locus">Pedsa_0711</name>
</gene>
<dbReference type="EMBL" id="CP002545">
    <property type="protein sequence ID" value="ADY51287.1"/>
    <property type="molecule type" value="Genomic_DNA"/>
</dbReference>
<name>F0S8K3_PSESL</name>
<dbReference type="InterPro" id="IPR052369">
    <property type="entry name" value="UG_Glycosaminoglycan_Hydrolase"/>
</dbReference>
<sequence>MKKIVFSGSMLLVFFSIAYSYAQKENTFNRGKGLIEIIEKSLDQSTIQYKFLKSVTPEDRFPKTYEGREKGSVTSTAKNWTSGFYPGTLVYLYEYTKDKGLLNEADNKFTFLKSQKDNKNTHDLGFMMYCSFGNAYRITKKEEYKDILVQSAKSLASRYNSKVGSIQSWDRIKSLDGSKYWDFPVIIDNMMNLELLFFASKVTGDESFKKIAVTHAETAMKNHVRPDYSSFHVVAYNPETGEINSRETYQGFAHNSTWARGQGWGIYGFTMVYRETGDKRFLKTAQGMADFFLNHKNLPKDKIPYWDFDAGQPGVQPSFNYNAFKYSVIPRDASAGALVASALIELSGYSDKEKKQKYLNAAEIMIKSLSSPVYTASVGENGGFILKHSVGNLPKDREVDVPLSYADYYYVEAMLRYKNLGK</sequence>
<feature type="binding site" evidence="4">
    <location>
        <position position="248"/>
    </location>
    <ligand>
        <name>substrate</name>
    </ligand>
</feature>
<dbReference type="Pfam" id="PF07470">
    <property type="entry name" value="Glyco_hydro_88"/>
    <property type="match status" value="1"/>
</dbReference>
<keyword evidence="7" id="KW-1185">Reference proteome</keyword>
<evidence type="ECO:0000256" key="4">
    <source>
        <dbReference type="PIRSR" id="PIRSR610905-2"/>
    </source>
</evidence>
<protein>
    <submittedName>
        <fullName evidence="6">Glycosyl hydrolase family 88</fullName>
    </submittedName>
</protein>
<feature type="binding site" evidence="4">
    <location>
        <position position="188"/>
    </location>
    <ligand>
        <name>substrate</name>
    </ligand>
</feature>
<dbReference type="InterPro" id="IPR012341">
    <property type="entry name" value="6hp_glycosidase-like_sf"/>
</dbReference>
<feature type="binding site" evidence="4">
    <location>
        <position position="260"/>
    </location>
    <ligand>
        <name>substrate</name>
    </ligand>
</feature>
<dbReference type="SUPFAM" id="SSF48208">
    <property type="entry name" value="Six-hairpin glycosidases"/>
    <property type="match status" value="1"/>
</dbReference>
<evidence type="ECO:0000256" key="2">
    <source>
        <dbReference type="ARBA" id="ARBA00038358"/>
    </source>
</evidence>
<dbReference type="AlphaFoldDB" id="F0S8K3"/>
<feature type="active site" description="Proton donor" evidence="3">
    <location>
        <position position="188"/>
    </location>
</feature>
<dbReference type="HOGENOM" id="CLU_027158_0_0_10"/>
<dbReference type="RefSeq" id="WP_013631788.1">
    <property type="nucleotide sequence ID" value="NC_015177.1"/>
</dbReference>
<feature type="binding site" evidence="4">
    <location>
        <position position="123"/>
    </location>
    <ligand>
        <name>substrate</name>
    </ligand>
</feature>
<dbReference type="InterPro" id="IPR010905">
    <property type="entry name" value="Glyco_hydro_88"/>
</dbReference>
<dbReference type="Proteomes" id="UP000000310">
    <property type="component" value="Chromosome"/>
</dbReference>
<keyword evidence="1 6" id="KW-0378">Hydrolase</keyword>
<reference evidence="6 7" key="1">
    <citation type="journal article" date="2011" name="Stand. Genomic Sci.">
        <title>Complete genome sequence of the gliding, heparinolytic Pedobacter saltans type strain (113).</title>
        <authorList>
            <person name="Liolios K."/>
            <person name="Sikorski J."/>
            <person name="Lu M."/>
            <person name="Nolan M."/>
            <person name="Lapidus A."/>
            <person name="Lucas S."/>
            <person name="Hammon N."/>
            <person name="Deshpande S."/>
            <person name="Cheng J.F."/>
            <person name="Tapia R."/>
            <person name="Han C."/>
            <person name="Goodwin L."/>
            <person name="Pitluck S."/>
            <person name="Huntemann M."/>
            <person name="Ivanova N."/>
            <person name="Pagani I."/>
            <person name="Mavromatis K."/>
            <person name="Ovchinikova G."/>
            <person name="Pati A."/>
            <person name="Chen A."/>
            <person name="Palaniappan K."/>
            <person name="Land M."/>
            <person name="Hauser L."/>
            <person name="Brambilla E.M."/>
            <person name="Kotsyurbenko O."/>
            <person name="Rohde M."/>
            <person name="Tindall B.J."/>
            <person name="Abt B."/>
            <person name="Goker M."/>
            <person name="Detter J.C."/>
            <person name="Woyke T."/>
            <person name="Bristow J."/>
            <person name="Eisen J.A."/>
            <person name="Markowitz V."/>
            <person name="Hugenholtz P."/>
            <person name="Klenk H.P."/>
            <person name="Kyrpides N.C."/>
        </authorList>
    </citation>
    <scope>NUCLEOTIDE SEQUENCE [LARGE SCALE GENOMIC DNA]</scope>
    <source>
        <strain evidence="7">ATCC 51119 / DSM 12145 / JCM 21818 / LMG 10337 / NBRC 100064 / NCIMB 13643</strain>
    </source>
</reference>
<dbReference type="Gene3D" id="1.50.10.10">
    <property type="match status" value="1"/>
</dbReference>
<reference evidence="7" key="2">
    <citation type="submission" date="2011-02" db="EMBL/GenBank/DDBJ databases">
        <title>The complete genome of Pedobacter saltans DSM 12145.</title>
        <authorList>
            <consortium name="US DOE Joint Genome Institute (JGI-PGF)"/>
            <person name="Lucas S."/>
            <person name="Copeland A."/>
            <person name="Lapidus A."/>
            <person name="Bruce D."/>
            <person name="Goodwin L."/>
            <person name="Pitluck S."/>
            <person name="Kyrpides N."/>
            <person name="Mavromatis K."/>
            <person name="Pagani I."/>
            <person name="Ivanova N."/>
            <person name="Ovchinnikova G."/>
            <person name="Lu M."/>
            <person name="Detter J.C."/>
            <person name="Han C."/>
            <person name="Land M."/>
            <person name="Hauser L."/>
            <person name="Markowitz V."/>
            <person name="Cheng J.-F."/>
            <person name="Hugenholtz P."/>
            <person name="Woyke T."/>
            <person name="Wu D."/>
            <person name="Tindall B."/>
            <person name="Pomrenke H.G."/>
            <person name="Brambilla E."/>
            <person name="Klenk H.-P."/>
            <person name="Eisen J.A."/>
        </authorList>
    </citation>
    <scope>NUCLEOTIDE SEQUENCE [LARGE SCALE GENOMIC DNA]</scope>
    <source>
        <strain evidence="7">ATCC 51119 / DSM 12145 / JCM 21818 / LMG 10337 / NBRC 100064 / NCIMB 13643</strain>
    </source>
</reference>
<evidence type="ECO:0000313" key="6">
    <source>
        <dbReference type="EMBL" id="ADY51287.1"/>
    </source>
</evidence>
<proteinExistence type="inferred from homology"/>
<dbReference type="GO" id="GO:0052757">
    <property type="term" value="F:chondroitin hydrolase activity"/>
    <property type="evidence" value="ECO:0007669"/>
    <property type="project" value="TreeGrafter"/>
</dbReference>
<dbReference type="OrthoDB" id="428577at2"/>
<keyword evidence="5" id="KW-0732">Signal</keyword>
<feature type="signal peptide" evidence="5">
    <location>
        <begin position="1"/>
        <end position="18"/>
    </location>
</feature>
<dbReference type="PANTHER" id="PTHR36845:SF1">
    <property type="entry name" value="HYDROLASE, PUTATIVE (AFU_ORTHOLOGUE AFUA_7G05090)-RELATED"/>
    <property type="match status" value="1"/>
</dbReference>
<feature type="active site" description="Nucleophile" evidence="3">
    <location>
        <position position="123"/>
    </location>
</feature>
<evidence type="ECO:0000256" key="1">
    <source>
        <dbReference type="ARBA" id="ARBA00022801"/>
    </source>
</evidence>
<evidence type="ECO:0000256" key="5">
    <source>
        <dbReference type="SAM" id="SignalP"/>
    </source>
</evidence>